<feature type="signal peptide" evidence="2">
    <location>
        <begin position="1"/>
        <end position="19"/>
    </location>
</feature>
<reference evidence="3 4" key="1">
    <citation type="journal article" date="2010" name="J. Bacteriol.">
        <title>Genome sequences of Oceanicola granulosus HTCC2516(T) and Oceanicola batsensis HTCC2597(TDelta).</title>
        <authorList>
            <person name="Thrash J.C."/>
            <person name="Cho J.C."/>
            <person name="Vergin K.L."/>
            <person name="Giovannoni S.J."/>
        </authorList>
    </citation>
    <scope>NUCLEOTIDE SEQUENCE [LARGE SCALE GENOMIC DNA]</scope>
    <source>
        <strain evidence="4">ATCC BAA-863 / DSM 15984 / KCTC 12145 / HTCC2597</strain>
    </source>
</reference>
<keyword evidence="1" id="KW-0812">Transmembrane</keyword>
<feature type="transmembrane region" description="Helical" evidence="1">
    <location>
        <begin position="173"/>
        <end position="193"/>
    </location>
</feature>
<dbReference type="RefSeq" id="WP_009804523.1">
    <property type="nucleotide sequence ID" value="NZ_CH724131.1"/>
</dbReference>
<keyword evidence="1" id="KW-1133">Transmembrane helix</keyword>
<name>A3U2W4_PSEBH</name>
<evidence type="ECO:0000313" key="4">
    <source>
        <dbReference type="Proteomes" id="UP000004318"/>
    </source>
</evidence>
<proteinExistence type="predicted"/>
<dbReference type="eggNOG" id="ENOG50319I7">
    <property type="taxonomic scope" value="Bacteria"/>
</dbReference>
<comment type="caution">
    <text evidence="3">The sequence shown here is derived from an EMBL/GenBank/DDBJ whole genome shotgun (WGS) entry which is preliminary data.</text>
</comment>
<sequence>MKTFVSAAVLSLAASAASAVTLTEADYGGFSNSSGYPHSGWTFSEIGSGYTAVSGTGEQNRHDFLHFSGLTPGAQTVTISFGYTPDASTNNRDVSVNWATSAFQAWSPPSIPSPQMSMNAANPTREVTLNFGNDTTTDLFLQINFLSGTGVFYNVTSSAFASDPSPQPGTPAVPLPAGVWLGLSALGALGLLGRRRRAA</sequence>
<dbReference type="AlphaFoldDB" id="A3U2W4"/>
<organism evidence="3 4">
    <name type="scientific">Pseudooceanicola batsensis (strain ATCC BAA-863 / DSM 15984 / KCTC 12145 / HTCC2597)</name>
    <name type="common">Oceanicola batsensis</name>
    <dbReference type="NCBI Taxonomy" id="252305"/>
    <lineage>
        <taxon>Bacteria</taxon>
        <taxon>Pseudomonadati</taxon>
        <taxon>Pseudomonadota</taxon>
        <taxon>Alphaproteobacteria</taxon>
        <taxon>Rhodobacterales</taxon>
        <taxon>Paracoccaceae</taxon>
        <taxon>Pseudooceanicola</taxon>
    </lineage>
</organism>
<keyword evidence="1" id="KW-0472">Membrane</keyword>
<evidence type="ECO:0000256" key="2">
    <source>
        <dbReference type="SAM" id="SignalP"/>
    </source>
</evidence>
<dbReference type="STRING" id="252305.OB2597_01357"/>
<gene>
    <name evidence="3" type="ORF">OB2597_01357</name>
</gene>
<dbReference type="EMBL" id="AAMO01000013">
    <property type="protein sequence ID" value="EAQ01494.1"/>
    <property type="molecule type" value="Genomic_DNA"/>
</dbReference>
<dbReference type="Proteomes" id="UP000004318">
    <property type="component" value="Unassembled WGS sequence"/>
</dbReference>
<dbReference type="HOGENOM" id="CLU_1370990_0_0_5"/>
<evidence type="ECO:0000256" key="1">
    <source>
        <dbReference type="SAM" id="Phobius"/>
    </source>
</evidence>
<keyword evidence="2" id="KW-0732">Signal</keyword>
<feature type="chain" id="PRO_5002660597" evidence="2">
    <location>
        <begin position="20"/>
        <end position="199"/>
    </location>
</feature>
<evidence type="ECO:0000313" key="3">
    <source>
        <dbReference type="EMBL" id="EAQ01494.1"/>
    </source>
</evidence>
<accession>A3U2W4</accession>
<protein>
    <submittedName>
        <fullName evidence="3">Uncharacterized protein</fullName>
    </submittedName>
</protein>
<keyword evidence="4" id="KW-1185">Reference proteome</keyword>